<dbReference type="OrthoDB" id="3180992at2"/>
<dbReference type="PROSITE" id="PS50932">
    <property type="entry name" value="HTH_LACI_2"/>
    <property type="match status" value="1"/>
</dbReference>
<dbReference type="PROSITE" id="PS50943">
    <property type="entry name" value="HTH_CROC1"/>
    <property type="match status" value="1"/>
</dbReference>
<dbReference type="CDD" id="cd01392">
    <property type="entry name" value="HTH_LacI"/>
    <property type="match status" value="1"/>
</dbReference>
<keyword evidence="7" id="KW-1185">Reference proteome</keyword>
<evidence type="ECO:0000256" key="3">
    <source>
        <dbReference type="ARBA" id="ARBA00023163"/>
    </source>
</evidence>
<dbReference type="SMART" id="SM00354">
    <property type="entry name" value="HTH_LACI"/>
    <property type="match status" value="1"/>
</dbReference>
<dbReference type="Proteomes" id="UP000067625">
    <property type="component" value="Chromosome"/>
</dbReference>
<dbReference type="GO" id="GO:0000976">
    <property type="term" value="F:transcription cis-regulatory region binding"/>
    <property type="evidence" value="ECO:0007669"/>
    <property type="project" value="TreeGrafter"/>
</dbReference>
<dbReference type="Pfam" id="PF00356">
    <property type="entry name" value="LacI"/>
    <property type="match status" value="1"/>
</dbReference>
<evidence type="ECO:0000259" key="4">
    <source>
        <dbReference type="PROSITE" id="PS50932"/>
    </source>
</evidence>
<dbReference type="InterPro" id="IPR046335">
    <property type="entry name" value="LacI/GalR-like_sensor"/>
</dbReference>
<organism evidence="6 7">
    <name type="scientific">Bacillus gobiensis</name>
    <dbReference type="NCBI Taxonomy" id="1441095"/>
    <lineage>
        <taxon>Bacteria</taxon>
        <taxon>Bacillati</taxon>
        <taxon>Bacillota</taxon>
        <taxon>Bacilli</taxon>
        <taxon>Bacillales</taxon>
        <taxon>Bacillaceae</taxon>
        <taxon>Bacillus</taxon>
    </lineage>
</organism>
<evidence type="ECO:0000256" key="1">
    <source>
        <dbReference type="ARBA" id="ARBA00023015"/>
    </source>
</evidence>
<gene>
    <name evidence="6" type="ORF">AM592_09930</name>
</gene>
<evidence type="ECO:0000313" key="7">
    <source>
        <dbReference type="Proteomes" id="UP000067625"/>
    </source>
</evidence>
<dbReference type="Pfam" id="PF13377">
    <property type="entry name" value="Peripla_BP_3"/>
    <property type="match status" value="1"/>
</dbReference>
<reference evidence="7" key="1">
    <citation type="submission" date="2015-08" db="EMBL/GenBank/DDBJ databases">
        <title>Genome sequencing project for genomic taxonomy and phylogenomics of Bacillus-like bacteria.</title>
        <authorList>
            <person name="Liu B."/>
            <person name="Wang J."/>
            <person name="Zhu Y."/>
            <person name="Liu G."/>
            <person name="Chen Q."/>
            <person name="Chen Z."/>
            <person name="Lan J."/>
            <person name="Che J."/>
            <person name="Ge C."/>
            <person name="Shi H."/>
            <person name="Pan Z."/>
            <person name="Liu X."/>
        </authorList>
    </citation>
    <scope>NUCLEOTIDE SEQUENCE [LARGE SCALE GENOMIC DNA]</scope>
    <source>
        <strain evidence="7">FJAT-4402</strain>
    </source>
</reference>
<accession>A0A0M4G978</accession>
<dbReference type="Gene3D" id="1.10.260.40">
    <property type="entry name" value="lambda repressor-like DNA-binding domains"/>
    <property type="match status" value="1"/>
</dbReference>
<keyword evidence="3" id="KW-0804">Transcription</keyword>
<dbReference type="Gene3D" id="3.40.50.2300">
    <property type="match status" value="2"/>
</dbReference>
<feature type="domain" description="HTH lacI-type" evidence="4">
    <location>
        <begin position="2"/>
        <end position="56"/>
    </location>
</feature>
<dbReference type="InterPro" id="IPR010982">
    <property type="entry name" value="Lambda_DNA-bd_dom_sf"/>
</dbReference>
<keyword evidence="2" id="KW-0238">DNA-binding</keyword>
<sequence>MATIKDVAERAGVSKGTVSNVFSGKRPISNDVRERVLKAARELNYRANYLARSLAVQETKIISLSMVRGSNKFSPFHLSLLNGVLNECTEHGYRLLVNKLLDETAEKQEFAAADPIDGEIILDPSESDLRIHERLKQEIPFVLIGKPADNFETAISYVDNDNQQIAFQITCHLLELGHKDILFVNSGKERTVSKEREKGYKKALEDHALTFRQGMVKYKIKNLSSQEFAYETMMDMFQSHEPLTAVITDSDQMALGVYQAARDSGITIPKDLSVISFSNDVAYLDHFTPSLSFVNLHSELLGKEAARALLDLLGAKDRVVKRMIVPATFVEQGSCEKPAALLKIEEET</sequence>
<feature type="domain" description="HTH cro/C1-type" evidence="5">
    <location>
        <begin position="3"/>
        <end position="50"/>
    </location>
</feature>
<dbReference type="STRING" id="1441095.AM592_09930"/>
<proteinExistence type="predicted"/>
<reference evidence="6 7" key="2">
    <citation type="journal article" date="2016" name="Int. J. Syst. Evol. Microbiol.">
        <title>Bacillus gobiensis sp. nov., isolated from a soil sample.</title>
        <authorList>
            <person name="Liu B."/>
            <person name="Liu G.H."/>
            <person name="Cetin S."/>
            <person name="Schumann P."/>
            <person name="Pan Z.Z."/>
            <person name="Chen Q.Q."/>
        </authorList>
    </citation>
    <scope>NUCLEOTIDE SEQUENCE [LARGE SCALE GENOMIC DNA]</scope>
    <source>
        <strain evidence="6 7">FJAT-4402</strain>
    </source>
</reference>
<dbReference type="InterPro" id="IPR000843">
    <property type="entry name" value="HTH_LacI"/>
</dbReference>
<dbReference type="PATRIC" id="fig|1441095.3.peg.2185"/>
<dbReference type="InterPro" id="IPR001387">
    <property type="entry name" value="Cro/C1-type_HTH"/>
</dbReference>
<dbReference type="SUPFAM" id="SSF47413">
    <property type="entry name" value="lambda repressor-like DNA-binding domains"/>
    <property type="match status" value="1"/>
</dbReference>
<name>A0A0M4G978_9BACI</name>
<evidence type="ECO:0000256" key="2">
    <source>
        <dbReference type="ARBA" id="ARBA00023125"/>
    </source>
</evidence>
<evidence type="ECO:0000313" key="6">
    <source>
        <dbReference type="EMBL" id="ALC81890.1"/>
    </source>
</evidence>
<dbReference type="EMBL" id="CP012600">
    <property type="protein sequence ID" value="ALC81890.1"/>
    <property type="molecule type" value="Genomic_DNA"/>
</dbReference>
<keyword evidence="1" id="KW-0805">Transcription regulation</keyword>
<dbReference type="RefSeq" id="WP_053603662.1">
    <property type="nucleotide sequence ID" value="NZ_CP012600.1"/>
</dbReference>
<dbReference type="PANTHER" id="PTHR30146:SF109">
    <property type="entry name" value="HTH-TYPE TRANSCRIPTIONAL REGULATOR GALS"/>
    <property type="match status" value="1"/>
</dbReference>
<dbReference type="SUPFAM" id="SSF53822">
    <property type="entry name" value="Periplasmic binding protein-like I"/>
    <property type="match status" value="1"/>
</dbReference>
<protein>
    <submittedName>
        <fullName evidence="6">Uncharacterized protein</fullName>
    </submittedName>
</protein>
<dbReference type="GO" id="GO:0003700">
    <property type="term" value="F:DNA-binding transcription factor activity"/>
    <property type="evidence" value="ECO:0007669"/>
    <property type="project" value="TreeGrafter"/>
</dbReference>
<dbReference type="InterPro" id="IPR028082">
    <property type="entry name" value="Peripla_BP_I"/>
</dbReference>
<evidence type="ECO:0000259" key="5">
    <source>
        <dbReference type="PROSITE" id="PS50943"/>
    </source>
</evidence>
<dbReference type="PANTHER" id="PTHR30146">
    <property type="entry name" value="LACI-RELATED TRANSCRIPTIONAL REPRESSOR"/>
    <property type="match status" value="1"/>
</dbReference>
<dbReference type="AlphaFoldDB" id="A0A0M4G978"/>